<dbReference type="AlphaFoldDB" id="A0A0M9A902"/>
<sequence length="135" mass="14897">MQVEGCEVKAITAIDGRSNRSGRAGCTGMAKERIEEVTEGWNARRSAAVSREPSNRSGRFTTRRLVVGLSSVFSLWRSSSSSSSSSSIGRFPRQLTFQVSKSKLKAVSRVIYKPYVYPFSRAPSFNFSSLRSNST</sequence>
<keyword evidence="2" id="KW-1185">Reference proteome</keyword>
<protein>
    <submittedName>
        <fullName evidence="1">Uncharacterized protein</fullName>
    </submittedName>
</protein>
<evidence type="ECO:0000313" key="1">
    <source>
        <dbReference type="EMBL" id="KOX78329.1"/>
    </source>
</evidence>
<gene>
    <name evidence="1" type="ORF">WN51_07735</name>
</gene>
<dbReference type="Proteomes" id="UP000053105">
    <property type="component" value="Unassembled WGS sequence"/>
</dbReference>
<name>A0A0M9A902_9HYME</name>
<dbReference type="EMBL" id="KQ435724">
    <property type="protein sequence ID" value="KOX78329.1"/>
    <property type="molecule type" value="Genomic_DNA"/>
</dbReference>
<evidence type="ECO:0000313" key="2">
    <source>
        <dbReference type="Proteomes" id="UP000053105"/>
    </source>
</evidence>
<proteinExistence type="predicted"/>
<accession>A0A0M9A902</accession>
<reference evidence="1 2" key="1">
    <citation type="submission" date="2015-07" db="EMBL/GenBank/DDBJ databases">
        <title>The genome of Melipona quadrifasciata.</title>
        <authorList>
            <person name="Pan H."/>
            <person name="Kapheim K."/>
        </authorList>
    </citation>
    <scope>NUCLEOTIDE SEQUENCE [LARGE SCALE GENOMIC DNA]</scope>
    <source>
        <strain evidence="1">0111107301</strain>
        <tissue evidence="1">Whole body</tissue>
    </source>
</reference>
<organism evidence="1 2">
    <name type="scientific">Melipona quadrifasciata</name>
    <dbReference type="NCBI Taxonomy" id="166423"/>
    <lineage>
        <taxon>Eukaryota</taxon>
        <taxon>Metazoa</taxon>
        <taxon>Ecdysozoa</taxon>
        <taxon>Arthropoda</taxon>
        <taxon>Hexapoda</taxon>
        <taxon>Insecta</taxon>
        <taxon>Pterygota</taxon>
        <taxon>Neoptera</taxon>
        <taxon>Endopterygota</taxon>
        <taxon>Hymenoptera</taxon>
        <taxon>Apocrita</taxon>
        <taxon>Aculeata</taxon>
        <taxon>Apoidea</taxon>
        <taxon>Anthophila</taxon>
        <taxon>Apidae</taxon>
        <taxon>Melipona</taxon>
    </lineage>
</organism>